<name>H0Y1G2_OTOGA</name>
<dbReference type="InterPro" id="IPR014044">
    <property type="entry name" value="CAP_dom"/>
</dbReference>
<evidence type="ECO:0000259" key="2">
    <source>
        <dbReference type="SMART" id="SM00198"/>
    </source>
</evidence>
<dbReference type="Proteomes" id="UP000005225">
    <property type="component" value="Unassembled WGS sequence"/>
</dbReference>
<feature type="domain" description="SCP" evidence="2">
    <location>
        <begin position="61"/>
        <end position="190"/>
    </location>
</feature>
<dbReference type="InterPro" id="IPR001283">
    <property type="entry name" value="CRISP-related"/>
</dbReference>
<dbReference type="OMA" id="CNSNMCF"/>
<keyword evidence="1" id="KW-0732">Signal</keyword>
<sequence length="250" mass="28525">MPLLPSTVGLAGLLFWAVQTVNALKMPYASLTLTRPENTVGRPLRGLGVPRYHQKRHISARDMSALLDHHNHVRASMYPPATNLEYMVRDEQLARSAKAWPTQCTWAHGPSQLMRYVGQNPSIHSGWYHSLVDLVRSWSGKQHDLIITRKDCNLHCPWCNSGSVHSHYTQVLNIYKSLLNIYIYVCVYMAVWSTWLKAADVILNYYYFKGNWISEASYKMGRPCSACLPSYQCNSNVCFLGLKSNRLLGF</sequence>
<dbReference type="AlphaFoldDB" id="H0Y1G2"/>
<dbReference type="Pfam" id="PF00188">
    <property type="entry name" value="CAP"/>
    <property type="match status" value="1"/>
</dbReference>
<dbReference type="eggNOG" id="KOG3017">
    <property type="taxonomic scope" value="Eukaryota"/>
</dbReference>
<dbReference type="EMBL" id="AAQR03050126">
    <property type="status" value="NOT_ANNOTATED_CDS"/>
    <property type="molecule type" value="Genomic_DNA"/>
</dbReference>
<feature type="chain" id="PRO_5003545784" evidence="1">
    <location>
        <begin position="24"/>
        <end position="250"/>
    </location>
</feature>
<dbReference type="InterPro" id="IPR035940">
    <property type="entry name" value="CAP_sf"/>
</dbReference>
<accession>H0Y1G2</accession>
<dbReference type="Gene3D" id="3.40.33.10">
    <property type="entry name" value="CAP"/>
    <property type="match status" value="1"/>
</dbReference>
<reference evidence="3" key="2">
    <citation type="submission" date="2025-08" db="UniProtKB">
        <authorList>
            <consortium name="Ensembl"/>
        </authorList>
    </citation>
    <scope>IDENTIFICATION</scope>
</reference>
<reference evidence="3" key="3">
    <citation type="submission" date="2025-09" db="UniProtKB">
        <authorList>
            <consortium name="Ensembl"/>
        </authorList>
    </citation>
    <scope>IDENTIFICATION</scope>
</reference>
<protein>
    <submittedName>
        <fullName evidence="3">R3H domain containing like</fullName>
    </submittedName>
</protein>
<dbReference type="HOGENOM" id="CLU_035730_2_2_1"/>
<dbReference type="GeneTree" id="ENSGT00940000161086"/>
<organism evidence="3 4">
    <name type="scientific">Otolemur garnettii</name>
    <name type="common">Small-eared galago</name>
    <name type="synonym">Garnett's greater bushbaby</name>
    <dbReference type="NCBI Taxonomy" id="30611"/>
    <lineage>
        <taxon>Eukaryota</taxon>
        <taxon>Metazoa</taxon>
        <taxon>Chordata</taxon>
        <taxon>Craniata</taxon>
        <taxon>Vertebrata</taxon>
        <taxon>Euteleostomi</taxon>
        <taxon>Mammalia</taxon>
        <taxon>Eutheria</taxon>
        <taxon>Euarchontoglires</taxon>
        <taxon>Primates</taxon>
        <taxon>Strepsirrhini</taxon>
        <taxon>Lorisiformes</taxon>
        <taxon>Galagidae</taxon>
        <taxon>Otolemur</taxon>
    </lineage>
</organism>
<dbReference type="InParanoid" id="H0Y1G2"/>
<evidence type="ECO:0000313" key="4">
    <source>
        <dbReference type="Proteomes" id="UP000005225"/>
    </source>
</evidence>
<dbReference type="STRING" id="30611.ENSOGAP00000022205"/>
<evidence type="ECO:0000256" key="1">
    <source>
        <dbReference type="SAM" id="SignalP"/>
    </source>
</evidence>
<keyword evidence="4" id="KW-1185">Reference proteome</keyword>
<dbReference type="PANTHER" id="PTHR10334">
    <property type="entry name" value="CYSTEINE-RICH SECRETORY PROTEIN-RELATED"/>
    <property type="match status" value="1"/>
</dbReference>
<feature type="signal peptide" evidence="1">
    <location>
        <begin position="1"/>
        <end position="23"/>
    </location>
</feature>
<dbReference type="SUPFAM" id="SSF55797">
    <property type="entry name" value="PR-1-like"/>
    <property type="match status" value="1"/>
</dbReference>
<reference evidence="4" key="1">
    <citation type="submission" date="2011-03" db="EMBL/GenBank/DDBJ databases">
        <title>Version 3 of the genome sequence of Otolemur garnettii (Bushbaby).</title>
        <authorList>
            <consortium name="The Broad Institute Genome Sequencing Platform"/>
            <person name="Di Palma F."/>
            <person name="Johnson J."/>
            <person name="Lander E.S."/>
            <person name="Lindblad-Toh K."/>
            <person name="Jaffe D.B."/>
            <person name="Gnerre S."/>
            <person name="MacCallum I."/>
            <person name="Przybylski D."/>
            <person name="Ribeiro F.J."/>
            <person name="Burton J.N."/>
            <person name="Walker B.J."/>
            <person name="Sharpe T."/>
            <person name="Hall G."/>
        </authorList>
    </citation>
    <scope>NUCLEOTIDE SEQUENCE [LARGE SCALE GENOMIC DNA]</scope>
</reference>
<proteinExistence type="predicted"/>
<dbReference type="Ensembl" id="ENSOGAT00000024117.1">
    <property type="protein sequence ID" value="ENSOGAP00000022205.1"/>
    <property type="gene ID" value="ENSOGAG00000031807.1"/>
</dbReference>
<evidence type="ECO:0000313" key="3">
    <source>
        <dbReference type="Ensembl" id="ENSOGAP00000022205.1"/>
    </source>
</evidence>
<dbReference type="SMART" id="SM00198">
    <property type="entry name" value="SCP"/>
    <property type="match status" value="1"/>
</dbReference>
<dbReference type="FunCoup" id="H0Y1G2">
    <property type="interactions" value="12"/>
</dbReference>